<evidence type="ECO:0000256" key="3">
    <source>
        <dbReference type="ARBA" id="ARBA00022729"/>
    </source>
</evidence>
<evidence type="ECO:0000256" key="1">
    <source>
        <dbReference type="ARBA" id="ARBA00004141"/>
    </source>
</evidence>
<feature type="transmembrane region" description="Helical" evidence="6">
    <location>
        <begin position="214"/>
        <end position="230"/>
    </location>
</feature>
<evidence type="ECO:0000313" key="10">
    <source>
        <dbReference type="Proteomes" id="UP000325577"/>
    </source>
</evidence>
<evidence type="ECO:0000256" key="2">
    <source>
        <dbReference type="ARBA" id="ARBA00022692"/>
    </source>
</evidence>
<evidence type="ECO:0000256" key="5">
    <source>
        <dbReference type="ARBA" id="ARBA00023136"/>
    </source>
</evidence>
<dbReference type="OrthoDB" id="29657at2759"/>
<organism evidence="9 10">
    <name type="scientific">Nyssa sinensis</name>
    <dbReference type="NCBI Taxonomy" id="561372"/>
    <lineage>
        <taxon>Eukaryota</taxon>
        <taxon>Viridiplantae</taxon>
        <taxon>Streptophyta</taxon>
        <taxon>Embryophyta</taxon>
        <taxon>Tracheophyta</taxon>
        <taxon>Spermatophyta</taxon>
        <taxon>Magnoliopsida</taxon>
        <taxon>eudicotyledons</taxon>
        <taxon>Gunneridae</taxon>
        <taxon>Pentapetalae</taxon>
        <taxon>asterids</taxon>
        <taxon>Cornales</taxon>
        <taxon>Nyssaceae</taxon>
        <taxon>Nyssa</taxon>
    </lineage>
</organism>
<keyword evidence="4 6" id="KW-1133">Transmembrane helix</keyword>
<dbReference type="PANTHER" id="PTHR21229">
    <property type="entry name" value="LUNG SEVEN TRANSMEMBRANE RECEPTOR"/>
    <property type="match status" value="1"/>
</dbReference>
<accession>A0A5J5B6V7</accession>
<feature type="transmembrane region" description="Helical" evidence="6">
    <location>
        <begin position="368"/>
        <end position="390"/>
    </location>
</feature>
<dbReference type="Proteomes" id="UP000325577">
    <property type="component" value="Linkage Group LG14"/>
</dbReference>
<gene>
    <name evidence="9" type="ORF">F0562_025655</name>
</gene>
<keyword evidence="10" id="KW-1185">Reference proteome</keyword>
<dbReference type="Pfam" id="PF21904">
    <property type="entry name" value="CAND6-7_N"/>
    <property type="match status" value="1"/>
</dbReference>
<dbReference type="GO" id="GO:0016020">
    <property type="term" value="C:membrane"/>
    <property type="evidence" value="ECO:0007669"/>
    <property type="project" value="UniProtKB-SubCell"/>
</dbReference>
<dbReference type="EMBL" id="CM018037">
    <property type="protein sequence ID" value="KAA8538963.1"/>
    <property type="molecule type" value="Genomic_DNA"/>
</dbReference>
<comment type="subcellular location">
    <subcellularLocation>
        <location evidence="1">Membrane</location>
        <topology evidence="1">Multi-pass membrane protein</topology>
    </subcellularLocation>
</comment>
<keyword evidence="5 6" id="KW-0472">Membrane</keyword>
<name>A0A5J5B6V7_9ASTE</name>
<dbReference type="InterPro" id="IPR054103">
    <property type="entry name" value="CAND6-7_N"/>
</dbReference>
<protein>
    <recommendedName>
        <fullName evidence="11">Intimal thickness related receptor IRP domain-containing protein</fullName>
    </recommendedName>
</protein>
<dbReference type="Pfam" id="PF06814">
    <property type="entry name" value="GOST_TM"/>
    <property type="match status" value="1"/>
</dbReference>
<feature type="domain" description="CAND6/7 N-terminal" evidence="8">
    <location>
        <begin position="37"/>
        <end position="166"/>
    </location>
</feature>
<keyword evidence="2 6" id="KW-0812">Transmembrane</keyword>
<dbReference type="InterPro" id="IPR009637">
    <property type="entry name" value="GPR107/GPR108-like"/>
</dbReference>
<evidence type="ECO:0000259" key="7">
    <source>
        <dbReference type="Pfam" id="PF06814"/>
    </source>
</evidence>
<sequence>MGNLKFYIITLHHHPLLQLLPTLFIISSIPFSASEIKNTRIIDDSRPMILFERFGFAPQGHVSIFVKHVTWKSKHQNAKLDPASMGFFLVSDVSFPRILNESEYTEGFCVLSSHFVKLIVRFDKLGPDSTYNGSIAIDEADEYNLIFGNCQPEFQVSMNVHTQMYNIQDDRNDFLPAGQILLPKLYFLFFLVYTGLFIIWVSICIKQRSSVDKIHLIMGALLIFKALKMMCASEDMMYVRKTGTPHGWDGAFYVFGFFKGVVLFTVIILIGTGWSFLKPYLQEREKKVLMVVIPLQVLENIASVVIAETGPATKDWMEWTQMFLLIDVVCCCAVFFPIIWSIRSLREASMTDGKAAMNLDKLSLFKQFYIVVIGYLYFTRFVVSAMGAIVGYRYEWVTVVAAEGASLAFYLFIFYNFKPVEKNPYLVIDGELS</sequence>
<feature type="domain" description="GOST seven transmembrane" evidence="7">
    <location>
        <begin position="183"/>
        <end position="424"/>
    </location>
</feature>
<evidence type="ECO:0000256" key="4">
    <source>
        <dbReference type="ARBA" id="ARBA00022989"/>
    </source>
</evidence>
<feature type="transmembrane region" description="Helical" evidence="6">
    <location>
        <begin position="319"/>
        <end position="340"/>
    </location>
</feature>
<feature type="transmembrane region" description="Helical" evidence="6">
    <location>
        <begin position="185"/>
        <end position="205"/>
    </location>
</feature>
<feature type="transmembrane region" description="Helical" evidence="6">
    <location>
        <begin position="288"/>
        <end position="307"/>
    </location>
</feature>
<evidence type="ECO:0000313" key="9">
    <source>
        <dbReference type="EMBL" id="KAA8538963.1"/>
    </source>
</evidence>
<evidence type="ECO:0000259" key="8">
    <source>
        <dbReference type="Pfam" id="PF21904"/>
    </source>
</evidence>
<dbReference type="AlphaFoldDB" id="A0A5J5B6V7"/>
<reference evidence="9 10" key="1">
    <citation type="submission" date="2019-09" db="EMBL/GenBank/DDBJ databases">
        <title>A chromosome-level genome assembly of the Chinese tupelo Nyssa sinensis.</title>
        <authorList>
            <person name="Yang X."/>
            <person name="Kang M."/>
            <person name="Yang Y."/>
            <person name="Xiong H."/>
            <person name="Wang M."/>
            <person name="Zhang Z."/>
            <person name="Wang Z."/>
            <person name="Wu H."/>
            <person name="Ma T."/>
            <person name="Liu J."/>
            <person name="Xi Z."/>
        </authorList>
    </citation>
    <scope>NUCLEOTIDE SEQUENCE [LARGE SCALE GENOMIC DNA]</scope>
    <source>
        <strain evidence="9">J267</strain>
        <tissue evidence="9">Leaf</tissue>
    </source>
</reference>
<dbReference type="GO" id="GO:0005794">
    <property type="term" value="C:Golgi apparatus"/>
    <property type="evidence" value="ECO:0007669"/>
    <property type="project" value="TreeGrafter"/>
</dbReference>
<feature type="transmembrane region" description="Helical" evidence="6">
    <location>
        <begin position="396"/>
        <end position="417"/>
    </location>
</feature>
<dbReference type="PANTHER" id="PTHR21229:SF21">
    <property type="entry name" value="OS04G0508600 PROTEIN"/>
    <property type="match status" value="1"/>
</dbReference>
<proteinExistence type="predicted"/>
<evidence type="ECO:0000256" key="6">
    <source>
        <dbReference type="SAM" id="Phobius"/>
    </source>
</evidence>
<feature type="transmembrane region" description="Helical" evidence="6">
    <location>
        <begin position="250"/>
        <end position="276"/>
    </location>
</feature>
<evidence type="ECO:0008006" key="11">
    <source>
        <dbReference type="Google" id="ProtNLM"/>
    </source>
</evidence>
<dbReference type="InterPro" id="IPR053937">
    <property type="entry name" value="GOST_TM"/>
</dbReference>
<keyword evidence="3" id="KW-0732">Signal</keyword>